<dbReference type="PANTHER" id="PTHR10272:SF0">
    <property type="entry name" value="PLATELET-ACTIVATING FACTOR ACETYLHYDROLASE"/>
    <property type="match status" value="1"/>
</dbReference>
<dbReference type="PANTHER" id="PTHR10272">
    <property type="entry name" value="PLATELET-ACTIVATING FACTOR ACETYLHYDROLASE"/>
    <property type="match status" value="1"/>
</dbReference>
<gene>
    <name evidence="5" type="ORF">EOD73_12810</name>
</gene>
<dbReference type="SUPFAM" id="SSF53474">
    <property type="entry name" value="alpha/beta-Hydrolases"/>
    <property type="match status" value="1"/>
</dbReference>
<dbReference type="Proteomes" id="UP000288587">
    <property type="component" value="Unassembled WGS sequence"/>
</dbReference>
<keyword evidence="3" id="KW-0443">Lipid metabolism</keyword>
<evidence type="ECO:0000256" key="1">
    <source>
        <dbReference type="ARBA" id="ARBA00022801"/>
    </source>
</evidence>
<evidence type="ECO:0000256" key="3">
    <source>
        <dbReference type="ARBA" id="ARBA00023098"/>
    </source>
</evidence>
<accession>A0A437LI00</accession>
<name>A0A437LI00_9BURK</name>
<keyword evidence="1 5" id="KW-0378">Hydrolase</keyword>
<evidence type="ECO:0000256" key="4">
    <source>
        <dbReference type="SAM" id="MobiDB-lite"/>
    </source>
</evidence>
<evidence type="ECO:0000313" key="5">
    <source>
        <dbReference type="EMBL" id="RVT84993.1"/>
    </source>
</evidence>
<keyword evidence="6" id="KW-1185">Reference proteome</keyword>
<dbReference type="EMBL" id="SACM01000003">
    <property type="protein sequence ID" value="RVT84993.1"/>
    <property type="molecule type" value="Genomic_DNA"/>
</dbReference>
<dbReference type="AlphaFoldDB" id="A0A437LI00"/>
<feature type="region of interest" description="Disordered" evidence="4">
    <location>
        <begin position="30"/>
        <end position="53"/>
    </location>
</feature>
<dbReference type="OrthoDB" id="192696at2"/>
<dbReference type="GO" id="GO:0016042">
    <property type="term" value="P:lipid catabolic process"/>
    <property type="evidence" value="ECO:0007669"/>
    <property type="project" value="UniProtKB-KW"/>
</dbReference>
<evidence type="ECO:0000256" key="2">
    <source>
        <dbReference type="ARBA" id="ARBA00022963"/>
    </source>
</evidence>
<dbReference type="GO" id="GO:0003847">
    <property type="term" value="F:1-alkyl-2-acetylglycerophosphocholine esterase activity"/>
    <property type="evidence" value="ECO:0007669"/>
    <property type="project" value="TreeGrafter"/>
</dbReference>
<dbReference type="InterPro" id="IPR029058">
    <property type="entry name" value="AB_hydrolase_fold"/>
</dbReference>
<dbReference type="RefSeq" id="WP_127683395.1">
    <property type="nucleotide sequence ID" value="NZ_SACM01000003.1"/>
</dbReference>
<reference evidence="5 6" key="1">
    <citation type="submission" date="2019-01" db="EMBL/GenBank/DDBJ databases">
        <authorList>
            <person name="Chen W.-M."/>
        </authorList>
    </citation>
    <scope>NUCLEOTIDE SEQUENCE [LARGE SCALE GENOMIC DNA]</scope>
    <source>
        <strain evidence="5 6">CCP-18</strain>
    </source>
</reference>
<comment type="caution">
    <text evidence="5">The sequence shown here is derived from an EMBL/GenBank/DDBJ whole genome shotgun (WGS) entry which is preliminary data.</text>
</comment>
<proteinExistence type="predicted"/>
<protein>
    <submittedName>
        <fullName evidence="5">Dienelactone hydrolase</fullName>
    </submittedName>
</protein>
<sequence>MLDRRIFLTLGGLALAHAATAQGLRERWAERRAERRAAPASAPGARDEPGTDALRWTDAARQRELPLRLRLPAGADRVPLVLFSHGLGGSVDAGRAWAQAWADAGIATLHLQHPGSDTEVLRHGGPRALQKAANADQLEARALDVRFVLDELARRQAAGDALLARLRLDAIGMAGHSFGGHTTLAVAGQSYGRRGPAPLADPRPRAFAAFSPSPPARGEGGFGGIERPVLCLTGSFDTDPFATAGSERATRGDYRRQVYDALPSGRGRKAELWLDGADHASFSGNAQGQRSARPRPDAAVAQAERHHALIRATSTDWWRAHLLDDADARQRLSQAPAGLGPQDAWRTA</sequence>
<keyword evidence="2" id="KW-0442">Lipid degradation</keyword>
<organism evidence="5 6">
    <name type="scientific">Inhella crocodyli</name>
    <dbReference type="NCBI Taxonomy" id="2499851"/>
    <lineage>
        <taxon>Bacteria</taxon>
        <taxon>Pseudomonadati</taxon>
        <taxon>Pseudomonadota</taxon>
        <taxon>Betaproteobacteria</taxon>
        <taxon>Burkholderiales</taxon>
        <taxon>Sphaerotilaceae</taxon>
        <taxon>Inhella</taxon>
    </lineage>
</organism>
<dbReference type="Gene3D" id="3.40.50.1820">
    <property type="entry name" value="alpha/beta hydrolase"/>
    <property type="match status" value="1"/>
</dbReference>
<evidence type="ECO:0000313" key="6">
    <source>
        <dbReference type="Proteomes" id="UP000288587"/>
    </source>
</evidence>